<evidence type="ECO:0000256" key="1">
    <source>
        <dbReference type="SAM" id="Phobius"/>
    </source>
</evidence>
<dbReference type="OrthoDB" id="2757163at2759"/>
<dbReference type="AlphaFoldDB" id="A0A5C2RRN1"/>
<evidence type="ECO:0000313" key="3">
    <source>
        <dbReference type="Proteomes" id="UP000313359"/>
    </source>
</evidence>
<organism evidence="2 3">
    <name type="scientific">Lentinus tigrinus ALCF2SS1-6</name>
    <dbReference type="NCBI Taxonomy" id="1328759"/>
    <lineage>
        <taxon>Eukaryota</taxon>
        <taxon>Fungi</taxon>
        <taxon>Dikarya</taxon>
        <taxon>Basidiomycota</taxon>
        <taxon>Agaricomycotina</taxon>
        <taxon>Agaricomycetes</taxon>
        <taxon>Polyporales</taxon>
        <taxon>Polyporaceae</taxon>
        <taxon>Lentinus</taxon>
    </lineage>
</organism>
<keyword evidence="1" id="KW-0472">Membrane</keyword>
<keyword evidence="3" id="KW-1185">Reference proteome</keyword>
<reference evidence="2" key="1">
    <citation type="journal article" date="2018" name="Genome Biol. Evol.">
        <title>Genomics and development of Lentinus tigrinus, a white-rot wood-decaying mushroom with dimorphic fruiting bodies.</title>
        <authorList>
            <person name="Wu B."/>
            <person name="Xu Z."/>
            <person name="Knudson A."/>
            <person name="Carlson A."/>
            <person name="Chen N."/>
            <person name="Kovaka S."/>
            <person name="LaButti K."/>
            <person name="Lipzen A."/>
            <person name="Pennachio C."/>
            <person name="Riley R."/>
            <person name="Schakwitz W."/>
            <person name="Umezawa K."/>
            <person name="Ohm R.A."/>
            <person name="Grigoriev I.V."/>
            <person name="Nagy L.G."/>
            <person name="Gibbons J."/>
            <person name="Hibbett D."/>
        </authorList>
    </citation>
    <scope>NUCLEOTIDE SEQUENCE [LARGE SCALE GENOMIC DNA]</scope>
    <source>
        <strain evidence="2">ALCF2SS1-6</strain>
    </source>
</reference>
<keyword evidence="1" id="KW-1133">Transmembrane helix</keyword>
<dbReference type="Proteomes" id="UP000313359">
    <property type="component" value="Unassembled WGS sequence"/>
</dbReference>
<dbReference type="EMBL" id="ML122315">
    <property type="protein sequence ID" value="RPD53781.1"/>
    <property type="molecule type" value="Genomic_DNA"/>
</dbReference>
<feature type="transmembrane region" description="Helical" evidence="1">
    <location>
        <begin position="88"/>
        <end position="114"/>
    </location>
</feature>
<feature type="transmembrane region" description="Helical" evidence="1">
    <location>
        <begin position="50"/>
        <end position="76"/>
    </location>
</feature>
<proteinExistence type="predicted"/>
<accession>A0A5C2RRN1</accession>
<name>A0A5C2RRN1_9APHY</name>
<evidence type="ECO:0000313" key="2">
    <source>
        <dbReference type="EMBL" id="RPD53781.1"/>
    </source>
</evidence>
<protein>
    <submittedName>
        <fullName evidence="2">Uncharacterized protein</fullName>
    </submittedName>
</protein>
<keyword evidence="1" id="KW-0812">Transmembrane</keyword>
<sequence length="222" mass="24247">MDFDSAVSRFTVTQAALSNISVIVTDTEIQSVLIYDYVALYLKENIIEGALLTLFFALCLAGLFTVLAGVAVYVLFLKGIKQRANTAMFIAVTALWLSTTTYWIMTLVATANIYSTLLDQVSRNMDRIARLDDCVSSLQAQGTTNTAVLCSSEGPATFPLGLGTTNRPEVYQLQDCTGTAALTVNVIVADLIVWWRALVLWPNHRVVRLVCAVMITLALVPN</sequence>
<gene>
    <name evidence="2" type="ORF">L227DRAFT_616697</name>
</gene>